<evidence type="ECO:0000313" key="2">
    <source>
        <dbReference type="Proteomes" id="UP000596248"/>
    </source>
</evidence>
<dbReference type="EMBL" id="CP069127">
    <property type="protein sequence ID" value="QRG66954.1"/>
    <property type="molecule type" value="Genomic_DNA"/>
</dbReference>
<accession>A0ABX7FMN9</accession>
<gene>
    <name evidence="1" type="ORF">JNE38_26350</name>
</gene>
<dbReference type="RefSeq" id="WP_203354018.1">
    <property type="nucleotide sequence ID" value="NZ_CP069127.1"/>
</dbReference>
<organism evidence="1 2">
    <name type="scientific">Brevibacillus choshinensis</name>
    <dbReference type="NCBI Taxonomy" id="54911"/>
    <lineage>
        <taxon>Bacteria</taxon>
        <taxon>Bacillati</taxon>
        <taxon>Bacillota</taxon>
        <taxon>Bacilli</taxon>
        <taxon>Bacillales</taxon>
        <taxon>Paenibacillaceae</taxon>
        <taxon>Brevibacillus</taxon>
    </lineage>
</organism>
<dbReference type="Proteomes" id="UP000596248">
    <property type="component" value="Chromosome"/>
</dbReference>
<name>A0ABX7FMN9_BRECH</name>
<reference evidence="1 2" key="1">
    <citation type="submission" date="2021-01" db="EMBL/GenBank/DDBJ databases">
        <title>Identification of strong promoters based on the transcriptome of Brevibacillus choshinensis.</title>
        <authorList>
            <person name="Yao D."/>
            <person name="Zhang K."/>
            <person name="Wu J."/>
        </authorList>
    </citation>
    <scope>NUCLEOTIDE SEQUENCE [LARGE SCALE GENOMIC DNA]</scope>
    <source>
        <strain evidence="1 2">HPD31-SP3</strain>
    </source>
</reference>
<keyword evidence="2" id="KW-1185">Reference proteome</keyword>
<evidence type="ECO:0008006" key="3">
    <source>
        <dbReference type="Google" id="ProtNLM"/>
    </source>
</evidence>
<evidence type="ECO:0000313" key="1">
    <source>
        <dbReference type="EMBL" id="QRG66954.1"/>
    </source>
</evidence>
<protein>
    <recommendedName>
        <fullName evidence="3">MYM-type domain-containing protein</fullName>
    </recommendedName>
</protein>
<proteinExistence type="predicted"/>
<sequence length="59" mass="6474">MGTYKESSIPVADDDQVVEFCDHCGSDIQKGQTAWKVGSDMYCSQSCLKSGLEIVTLRI</sequence>
<dbReference type="SUPFAM" id="SSF57716">
    <property type="entry name" value="Glucocorticoid receptor-like (DNA-binding domain)"/>
    <property type="match status" value="1"/>
</dbReference>